<organism evidence="1 2">
    <name type="scientific">Colletotrichum phormii</name>
    <dbReference type="NCBI Taxonomy" id="359342"/>
    <lineage>
        <taxon>Eukaryota</taxon>
        <taxon>Fungi</taxon>
        <taxon>Dikarya</taxon>
        <taxon>Ascomycota</taxon>
        <taxon>Pezizomycotina</taxon>
        <taxon>Sordariomycetes</taxon>
        <taxon>Hypocreomycetidae</taxon>
        <taxon>Glomerellales</taxon>
        <taxon>Glomerellaceae</taxon>
        <taxon>Colletotrichum</taxon>
        <taxon>Colletotrichum acutatum species complex</taxon>
    </lineage>
</organism>
<dbReference type="Proteomes" id="UP001243989">
    <property type="component" value="Unassembled WGS sequence"/>
</dbReference>
<sequence length="150" mass="17374">MWTTVALANFMRSRALGAEAGEQRLGSRPKPCSWVRRDHVTLLSAPILHCNYFACWGFVGNRQYSVLRTFCPRTRPLFVTRARRGRAKGSEKCRGFSVMARGGHFGCQPDKTEWERSTLSRSCKTLPRSQCGLNRRRLWRMSSWIWWSTS</sequence>
<protein>
    <submittedName>
        <fullName evidence="1">Uncharacterized protein</fullName>
    </submittedName>
</protein>
<name>A0AAJ0EM95_9PEZI</name>
<dbReference type="GeneID" id="85481154"/>
<evidence type="ECO:0000313" key="2">
    <source>
        <dbReference type="Proteomes" id="UP001243989"/>
    </source>
</evidence>
<dbReference type="EMBL" id="JAHMHQ010000002">
    <property type="protein sequence ID" value="KAK1654228.1"/>
    <property type="molecule type" value="Genomic_DNA"/>
</dbReference>
<comment type="caution">
    <text evidence="1">The sequence shown here is derived from an EMBL/GenBank/DDBJ whole genome shotgun (WGS) entry which is preliminary data.</text>
</comment>
<dbReference type="RefSeq" id="XP_060450272.1">
    <property type="nucleotide sequence ID" value="XM_060596292.1"/>
</dbReference>
<proteinExistence type="predicted"/>
<keyword evidence="2" id="KW-1185">Reference proteome</keyword>
<reference evidence="1" key="1">
    <citation type="submission" date="2021-06" db="EMBL/GenBank/DDBJ databases">
        <title>Comparative genomics, transcriptomics and evolutionary studies reveal genomic signatures of adaptation to plant cell wall in hemibiotrophic fungi.</title>
        <authorList>
            <consortium name="DOE Joint Genome Institute"/>
            <person name="Baroncelli R."/>
            <person name="Diaz J.F."/>
            <person name="Benocci T."/>
            <person name="Peng M."/>
            <person name="Battaglia E."/>
            <person name="Haridas S."/>
            <person name="Andreopoulos W."/>
            <person name="Labutti K."/>
            <person name="Pangilinan J."/>
            <person name="Floch G.L."/>
            <person name="Makela M.R."/>
            <person name="Henrissat B."/>
            <person name="Grigoriev I.V."/>
            <person name="Crouch J.A."/>
            <person name="De Vries R.P."/>
            <person name="Sukno S.A."/>
            <person name="Thon M.R."/>
        </authorList>
    </citation>
    <scope>NUCLEOTIDE SEQUENCE</scope>
    <source>
        <strain evidence="1">CBS 102054</strain>
    </source>
</reference>
<gene>
    <name evidence="1" type="ORF">BDP81DRAFT_79737</name>
</gene>
<accession>A0AAJ0EM95</accession>
<evidence type="ECO:0000313" key="1">
    <source>
        <dbReference type="EMBL" id="KAK1654228.1"/>
    </source>
</evidence>
<dbReference type="AlphaFoldDB" id="A0AAJ0EM95"/>